<feature type="compositionally biased region" description="Basic and acidic residues" evidence="1">
    <location>
        <begin position="26"/>
        <end position="35"/>
    </location>
</feature>
<organism evidence="2 3">
    <name type="scientific">Rhodococcoides fascians</name>
    <name type="common">Rhodococcus fascians</name>
    <dbReference type="NCBI Taxonomy" id="1828"/>
    <lineage>
        <taxon>Bacteria</taxon>
        <taxon>Bacillati</taxon>
        <taxon>Actinomycetota</taxon>
        <taxon>Actinomycetes</taxon>
        <taxon>Mycobacteriales</taxon>
        <taxon>Nocardiaceae</taxon>
        <taxon>Rhodococcoides</taxon>
    </lineage>
</organism>
<dbReference type="Proteomes" id="UP000076038">
    <property type="component" value="Plasmid unnamed1"/>
</dbReference>
<dbReference type="EMBL" id="CP015221">
    <property type="protein sequence ID" value="AMY26184.1"/>
    <property type="molecule type" value="Genomic_DNA"/>
</dbReference>
<evidence type="ECO:0000256" key="1">
    <source>
        <dbReference type="SAM" id="MobiDB-lite"/>
    </source>
</evidence>
<proteinExistence type="predicted"/>
<evidence type="ECO:0000313" key="2">
    <source>
        <dbReference type="EMBL" id="AMY26184.1"/>
    </source>
</evidence>
<protein>
    <submittedName>
        <fullName evidence="2">Uncharacterized protein</fullName>
    </submittedName>
</protein>
<feature type="region of interest" description="Disordered" evidence="1">
    <location>
        <begin position="191"/>
        <end position="214"/>
    </location>
</feature>
<evidence type="ECO:0000313" key="3">
    <source>
        <dbReference type="Proteomes" id="UP000076038"/>
    </source>
</evidence>
<feature type="region of interest" description="Disordered" evidence="1">
    <location>
        <begin position="87"/>
        <end position="143"/>
    </location>
</feature>
<feature type="region of interest" description="Disordered" evidence="1">
    <location>
        <begin position="22"/>
        <end position="54"/>
    </location>
</feature>
<accession>A0A143QT89</accession>
<keyword evidence="3" id="KW-1185">Reference proteome</keyword>
<dbReference type="AlphaFoldDB" id="A0A143QT89"/>
<feature type="compositionally biased region" description="Basic and acidic residues" evidence="1">
    <location>
        <begin position="105"/>
        <end position="117"/>
    </location>
</feature>
<name>A0A143QT89_RHOFA</name>
<sequence length="214" mass="23775">MLNRECPASHKGHPRLSRYQFTEHSGAYRDPERNRKSSTKAGPEWQPRERAFGNFTPPAFVTVTKAGGVDAPCFCITILPRCPGIPRTEIPTTVARRKRRSAALRRQDSRIGNESRRPQHNPRPLRPGKALQGTATSSHFNGQRLLPDHPRVWVLIFTAVGIKTHTKSLCTCWRASGRPPATCRALRASLCPGDPGSISRRPAHPTPTEPRQSG</sequence>
<keyword evidence="2" id="KW-0614">Plasmid</keyword>
<geneLocation type="plasmid" evidence="2 3">
    <name>unnamed1</name>
</geneLocation>
<dbReference type="PATRIC" id="fig|1653479.3.peg.4993"/>
<reference evidence="3" key="2">
    <citation type="submission" date="2016-04" db="EMBL/GenBank/DDBJ databases">
        <title>Complete Genome and Plasmid Sequences for Rhodococcus fascians D188 and Draft Sequences for Rhodococcus spp. Isolates PBTS 1 and PBTS 2.</title>
        <authorList>
            <person name="Stamer R."/>
            <person name="Vereecke D."/>
            <person name="Zhang Y."/>
            <person name="Schilkey F."/>
            <person name="Devitt N."/>
            <person name="Randall J."/>
        </authorList>
    </citation>
    <scope>NUCLEOTIDE SEQUENCE [LARGE SCALE GENOMIC DNA]</scope>
    <source>
        <strain evidence="3">PBTS2</strain>
        <plasmid evidence="3">unnamed1</plasmid>
    </source>
</reference>
<gene>
    <name evidence="2" type="ORF">A3Q41_04929</name>
</gene>
<reference evidence="2 3" key="1">
    <citation type="journal article" date="2016" name="Genome Announc.">
        <title>Complete Genome and Plasmid Sequences for Rhodococcus fascians D188 and Draft Sequences for Rhodococcus Isolates PBTS 1 and PBTS 2.</title>
        <authorList>
            <person name="Stamler R.A."/>
            <person name="Vereecke D."/>
            <person name="Zhang Y."/>
            <person name="Schilkey F."/>
            <person name="Devitt N."/>
            <person name="Randall J.J."/>
        </authorList>
    </citation>
    <scope>NUCLEOTIDE SEQUENCE [LARGE SCALE GENOMIC DNA]</scope>
    <source>
        <strain evidence="2 3">PBTS2</strain>
        <plasmid evidence="2">unnamed1</plasmid>
    </source>
</reference>
<dbReference type="KEGG" id="rhs:A3Q41_04929"/>